<accession>A0A1M6JIB6</accession>
<dbReference type="AlphaFoldDB" id="A0A1M6JIB6"/>
<dbReference type="EMBL" id="LT670844">
    <property type="protein sequence ID" value="SHJ46410.1"/>
    <property type="molecule type" value="Genomic_DNA"/>
</dbReference>
<dbReference type="Proteomes" id="UP000189935">
    <property type="component" value="Chromosome I"/>
</dbReference>
<dbReference type="OrthoDB" id="9812066at2"/>
<dbReference type="InterPro" id="IPR009387">
    <property type="entry name" value="HigB-2"/>
</dbReference>
<dbReference type="Pfam" id="PF06296">
    <property type="entry name" value="RelE"/>
    <property type="match status" value="1"/>
</dbReference>
<evidence type="ECO:0000313" key="2">
    <source>
        <dbReference type="Proteomes" id="UP000189935"/>
    </source>
</evidence>
<proteinExistence type="predicted"/>
<dbReference type="RefSeq" id="WP_079536834.1">
    <property type="nucleotide sequence ID" value="NZ_LT670844.1"/>
</dbReference>
<organism evidence="1 2">
    <name type="scientific">Bradyrhizobium lablabi</name>
    <dbReference type="NCBI Taxonomy" id="722472"/>
    <lineage>
        <taxon>Bacteria</taxon>
        <taxon>Pseudomonadati</taxon>
        <taxon>Pseudomonadota</taxon>
        <taxon>Alphaproteobacteria</taxon>
        <taxon>Hyphomicrobiales</taxon>
        <taxon>Nitrobacteraceae</taxon>
        <taxon>Bradyrhizobium</taxon>
    </lineage>
</organism>
<dbReference type="PIRSF" id="PIRSF018634">
    <property type="entry name" value="UCP018634"/>
    <property type="match status" value="1"/>
</dbReference>
<sequence length="128" mass="14192">MRIFKTKPFSRFARRERISDAALREAVDRAERGLMDADLGGGVIKQRVARPGQGRSGGFRVLIAYRAKTRSVFLFGFAKSARGNVEDDELATAREIARLWLEADGKALAKALSEGIIEEVDHGKEEKS</sequence>
<evidence type="ECO:0008006" key="3">
    <source>
        <dbReference type="Google" id="ProtNLM"/>
    </source>
</evidence>
<protein>
    <recommendedName>
        <fullName evidence="3">Addiction module toxin RelE</fullName>
    </recommendedName>
</protein>
<reference evidence="1 2" key="1">
    <citation type="submission" date="2016-11" db="EMBL/GenBank/DDBJ databases">
        <authorList>
            <person name="Jaros S."/>
            <person name="Januszkiewicz K."/>
            <person name="Wedrychowicz H."/>
        </authorList>
    </citation>
    <scope>NUCLEOTIDE SEQUENCE [LARGE SCALE GENOMIC DNA]</scope>
    <source>
        <strain evidence="1 2">GAS499</strain>
    </source>
</reference>
<gene>
    <name evidence="1" type="ORF">SAMN05444159_0686</name>
</gene>
<name>A0A1M6JIB6_9BRAD</name>
<evidence type="ECO:0000313" key="1">
    <source>
        <dbReference type="EMBL" id="SHJ46410.1"/>
    </source>
</evidence>